<accession>A0A0K2LDU0</accession>
<keyword evidence="1" id="KW-0808">Transferase</keyword>
<name>A0A0K2LDU0_9LACO</name>
<gene>
    <name evidence="1" type="ORF">JP39_08750</name>
</gene>
<dbReference type="AlphaFoldDB" id="A0A0K2LDU0"/>
<dbReference type="RefSeq" id="WP_041500407.1">
    <property type="nucleotide sequence ID" value="NZ_BJDV01000002.1"/>
</dbReference>
<dbReference type="InterPro" id="IPR007710">
    <property type="entry name" value="Nucleoside_deoxyribTrfase"/>
</dbReference>
<reference evidence="1 2" key="1">
    <citation type="submission" date="2015-08" db="EMBL/GenBank/DDBJ databases">
        <title>Genomic sequence of Lactobacillus heilongjiangensis DSM 28069, isolated from Chinese traditional pickle.</title>
        <authorList>
            <person name="Jiang X."/>
            <person name="Zheng B."/>
            <person name="Cheng H."/>
        </authorList>
    </citation>
    <scope>NUCLEOTIDE SEQUENCE [LARGE SCALE GENOMIC DNA]</scope>
    <source>
        <strain evidence="1 2">DSM 28069</strain>
    </source>
</reference>
<dbReference type="STRING" id="1074467.JP39_08750"/>
<dbReference type="Proteomes" id="UP000061546">
    <property type="component" value="Chromosome"/>
</dbReference>
<dbReference type="KEGG" id="lhi:JP39_08750"/>
<dbReference type="Pfam" id="PF05014">
    <property type="entry name" value="Nuc_deoxyrib_tr"/>
    <property type="match status" value="1"/>
</dbReference>
<dbReference type="Gene3D" id="3.40.50.450">
    <property type="match status" value="1"/>
</dbReference>
<keyword evidence="2" id="KW-1185">Reference proteome</keyword>
<evidence type="ECO:0000313" key="1">
    <source>
        <dbReference type="EMBL" id="ALB29435.1"/>
    </source>
</evidence>
<dbReference type="GO" id="GO:0016740">
    <property type="term" value="F:transferase activity"/>
    <property type="evidence" value="ECO:0007669"/>
    <property type="project" value="UniProtKB-KW"/>
</dbReference>
<dbReference type="SUPFAM" id="SSF52309">
    <property type="entry name" value="N-(deoxy)ribosyltransferase-like"/>
    <property type="match status" value="1"/>
</dbReference>
<dbReference type="EMBL" id="CP012559">
    <property type="protein sequence ID" value="ALB29435.1"/>
    <property type="molecule type" value="Genomic_DNA"/>
</dbReference>
<protein>
    <submittedName>
        <fullName evidence="1">Nucleoside 2-deoxyribosyltransferase</fullName>
    </submittedName>
</protein>
<organism evidence="1 2">
    <name type="scientific">Companilactobacillus heilongjiangensis</name>
    <dbReference type="NCBI Taxonomy" id="1074467"/>
    <lineage>
        <taxon>Bacteria</taxon>
        <taxon>Bacillati</taxon>
        <taxon>Bacillota</taxon>
        <taxon>Bacilli</taxon>
        <taxon>Lactobacillales</taxon>
        <taxon>Lactobacillaceae</taxon>
        <taxon>Companilactobacillus</taxon>
    </lineage>
</organism>
<sequence length="159" mass="17775">MKIYFANGLFALADRMFNEVVVDKIRKMDGNIEVYLPQENGDINDKMNYADSIKIAQEDNKELLSSDLVVAILDGDTMDDGVASEIGVAYGKEIPVIGVYTDLRQHGFENPKKLEAVKGIGENPFAYINNYTIGLIKMNGIMVNNIDDMLDAIKKYTEK</sequence>
<dbReference type="OrthoDB" id="1691394at2"/>
<proteinExistence type="predicted"/>
<evidence type="ECO:0000313" key="2">
    <source>
        <dbReference type="Proteomes" id="UP000061546"/>
    </source>
</evidence>